<reference evidence="3 4" key="1">
    <citation type="journal article" date="2018" name="PLoS Pathog.">
        <title>Evolution of structural diversity of trichothecenes, a family of toxins produced by plant pathogenic and entomopathogenic fungi.</title>
        <authorList>
            <person name="Proctor R.H."/>
            <person name="McCormick S.P."/>
            <person name="Kim H.S."/>
            <person name="Cardoza R.E."/>
            <person name="Stanley A.M."/>
            <person name="Lindo L."/>
            <person name="Kelly A."/>
            <person name="Brown D.W."/>
            <person name="Lee T."/>
            <person name="Vaughan M.M."/>
            <person name="Alexander N.J."/>
            <person name="Busman M."/>
            <person name="Gutierrez S."/>
        </authorList>
    </citation>
    <scope>NUCLEOTIDE SEQUENCE [LARGE SCALE GENOMIC DNA]</scope>
    <source>
        <strain evidence="3 4">IBT 40837</strain>
    </source>
</reference>
<organism evidence="3 4">
    <name type="scientific">Trichoderma arundinaceum</name>
    <dbReference type="NCBI Taxonomy" id="490622"/>
    <lineage>
        <taxon>Eukaryota</taxon>
        <taxon>Fungi</taxon>
        <taxon>Dikarya</taxon>
        <taxon>Ascomycota</taxon>
        <taxon>Pezizomycotina</taxon>
        <taxon>Sordariomycetes</taxon>
        <taxon>Hypocreomycetidae</taxon>
        <taxon>Hypocreales</taxon>
        <taxon>Hypocreaceae</taxon>
        <taxon>Trichoderma</taxon>
    </lineage>
</organism>
<dbReference type="Proteomes" id="UP000266272">
    <property type="component" value="Unassembled WGS sequence"/>
</dbReference>
<evidence type="ECO:0000313" key="3">
    <source>
        <dbReference type="EMBL" id="RFU78995.1"/>
    </source>
</evidence>
<dbReference type="GO" id="GO:0008194">
    <property type="term" value="F:UDP-glycosyltransferase activity"/>
    <property type="evidence" value="ECO:0007669"/>
    <property type="project" value="InterPro"/>
</dbReference>
<evidence type="ECO:0000256" key="1">
    <source>
        <dbReference type="ARBA" id="ARBA00022679"/>
    </source>
</evidence>
<dbReference type="Gene3D" id="3.40.50.2000">
    <property type="entry name" value="Glycogen Phosphorylase B"/>
    <property type="match status" value="2"/>
</dbReference>
<dbReference type="EMBL" id="PXOA01000181">
    <property type="protein sequence ID" value="RFU78995.1"/>
    <property type="molecule type" value="Genomic_DNA"/>
</dbReference>
<dbReference type="OrthoDB" id="5835829at2759"/>
<dbReference type="AlphaFoldDB" id="A0A395NSR1"/>
<dbReference type="SUPFAM" id="SSF53756">
    <property type="entry name" value="UDP-Glycosyltransferase/glycogen phosphorylase"/>
    <property type="match status" value="1"/>
</dbReference>
<keyword evidence="4" id="KW-1185">Reference proteome</keyword>
<dbReference type="Pfam" id="PF06722">
    <property type="entry name" value="EryCIII-like_C"/>
    <property type="match status" value="1"/>
</dbReference>
<evidence type="ECO:0000313" key="4">
    <source>
        <dbReference type="Proteomes" id="UP000266272"/>
    </source>
</evidence>
<keyword evidence="1 3" id="KW-0808">Transferase</keyword>
<dbReference type="InterPro" id="IPR002213">
    <property type="entry name" value="UDP_glucos_trans"/>
</dbReference>
<evidence type="ECO:0000259" key="2">
    <source>
        <dbReference type="Pfam" id="PF06722"/>
    </source>
</evidence>
<proteinExistence type="predicted"/>
<feature type="domain" description="Erythromycin biosynthesis protein CIII-like C-terminal" evidence="2">
    <location>
        <begin position="307"/>
        <end position="402"/>
    </location>
</feature>
<dbReference type="InterPro" id="IPR010610">
    <property type="entry name" value="EryCIII-like_C"/>
</dbReference>
<dbReference type="PANTHER" id="PTHR48050:SF13">
    <property type="entry name" value="STEROL 3-BETA-GLUCOSYLTRANSFERASE UGT80A2"/>
    <property type="match status" value="1"/>
</dbReference>
<dbReference type="CDD" id="cd03784">
    <property type="entry name" value="GT1_Gtf-like"/>
    <property type="match status" value="1"/>
</dbReference>
<dbReference type="InterPro" id="IPR050426">
    <property type="entry name" value="Glycosyltransferase_28"/>
</dbReference>
<comment type="caution">
    <text evidence="3">The sequence shown here is derived from an EMBL/GenBank/DDBJ whole genome shotgun (WGS) entry which is preliminary data.</text>
</comment>
<dbReference type="GO" id="GO:0016758">
    <property type="term" value="F:hexosyltransferase activity"/>
    <property type="evidence" value="ECO:0007669"/>
    <property type="project" value="UniProtKB-ARBA"/>
</dbReference>
<name>A0A395NSR1_TRIAR</name>
<sequence>MKVLLHSHFPAGHAYPMQAIAQVLVDHSHDVVWLTSADNEARVRATGARFVETRAIATVDAPFIKENSTGLLDRNFHRLESRVVAQVADYRAILDEFAADVLLVDVFPHGARALYELGEIPAYATLGVIPFYTSEAAAPFPVSGNCPPTSWLGLIQNGLRQLINQWILLPLFLAPVLNRQREVLGLKKLPFGEPQECFTYSPFLHIQASSSTLEFSPSPRLQQPKERVVYVGSLVRPSPTTSVPFPSWWEDVISHPFVVGITQGTLAMDPTSLIMPAIQALKDNPSLLLVVVSPHSADIETRVGKIANIRYADWLPYFVLLPQLCLLVTNGGYGSITQALSHGVPLLCAGQTEDKKDTAARVRWCGVGIDLKTDNPTPEQVKTAAKKILSDEGYSRRAKLLGRELNGLGGAETASHLLEELAISMKKISTASRNETR</sequence>
<protein>
    <submittedName>
        <fullName evidence="3">Glycosyltransferase family 1</fullName>
    </submittedName>
</protein>
<gene>
    <name evidence="3" type="ORF">TARUN_3226</name>
</gene>
<dbReference type="PANTHER" id="PTHR48050">
    <property type="entry name" value="STEROL 3-BETA-GLUCOSYLTRANSFERASE"/>
    <property type="match status" value="1"/>
</dbReference>
<accession>A0A395NSR1</accession>
<dbReference type="STRING" id="490622.A0A395NSR1"/>